<dbReference type="RefSeq" id="WP_380581845.1">
    <property type="nucleotide sequence ID" value="NZ_JBHSQJ010000033.1"/>
</dbReference>
<sequence length="235" mass="24298">MAALTAGFGLRGPRREQHILEADALERVSLPVGDDGVVIGQDGEGRPAVAGLFRPTPYEVVLLGGVWTAQLIALRAAATGARVAVETGRGHLWGAVAQAAGGGQPCLTVHPLGRIGPQGATVAAPVLVVRDCGPRPARTRLSASPWQTVLTVLPYLGAGSERLLTGAQLVGVQRVSPQEAAAVAKALTLPEQEERILPSLGDGVTLWATRTDRTLTQSGPTAAEAQVLGPARRMD</sequence>
<protein>
    <submittedName>
        <fullName evidence="1">Uncharacterized protein</fullName>
    </submittedName>
</protein>
<dbReference type="EMBL" id="JBHSQJ010000033">
    <property type="protein sequence ID" value="MFC5907428.1"/>
    <property type="molecule type" value="Genomic_DNA"/>
</dbReference>
<evidence type="ECO:0000313" key="1">
    <source>
        <dbReference type="EMBL" id="MFC5907428.1"/>
    </source>
</evidence>
<accession>A0ABW1FZF4</accession>
<organism evidence="1 2">
    <name type="scientific">Streptacidiphilus monticola</name>
    <dbReference type="NCBI Taxonomy" id="2161674"/>
    <lineage>
        <taxon>Bacteria</taxon>
        <taxon>Bacillati</taxon>
        <taxon>Actinomycetota</taxon>
        <taxon>Actinomycetes</taxon>
        <taxon>Kitasatosporales</taxon>
        <taxon>Streptomycetaceae</taxon>
        <taxon>Streptacidiphilus</taxon>
    </lineage>
</organism>
<dbReference type="Proteomes" id="UP001596174">
    <property type="component" value="Unassembled WGS sequence"/>
</dbReference>
<name>A0ABW1FZF4_9ACTN</name>
<gene>
    <name evidence="1" type="ORF">ACFP3V_09360</name>
</gene>
<comment type="caution">
    <text evidence="1">The sequence shown here is derived from an EMBL/GenBank/DDBJ whole genome shotgun (WGS) entry which is preliminary data.</text>
</comment>
<evidence type="ECO:0000313" key="2">
    <source>
        <dbReference type="Proteomes" id="UP001596174"/>
    </source>
</evidence>
<reference evidence="2" key="1">
    <citation type="journal article" date="2019" name="Int. J. Syst. Evol. Microbiol.">
        <title>The Global Catalogue of Microorganisms (GCM) 10K type strain sequencing project: providing services to taxonomists for standard genome sequencing and annotation.</title>
        <authorList>
            <consortium name="The Broad Institute Genomics Platform"/>
            <consortium name="The Broad Institute Genome Sequencing Center for Infectious Disease"/>
            <person name="Wu L."/>
            <person name="Ma J."/>
        </authorList>
    </citation>
    <scope>NUCLEOTIDE SEQUENCE [LARGE SCALE GENOMIC DNA]</scope>
    <source>
        <strain evidence="2">JCM 4816</strain>
    </source>
</reference>
<keyword evidence="2" id="KW-1185">Reference proteome</keyword>
<proteinExistence type="predicted"/>